<proteinExistence type="predicted"/>
<feature type="transmembrane region" description="Helical" evidence="5">
    <location>
        <begin position="439"/>
        <end position="467"/>
    </location>
</feature>
<dbReference type="AlphaFoldDB" id="A0A8H7TB68"/>
<evidence type="ECO:0000256" key="4">
    <source>
        <dbReference type="ARBA" id="ARBA00023136"/>
    </source>
</evidence>
<dbReference type="SUPFAM" id="SSF103473">
    <property type="entry name" value="MFS general substrate transporter"/>
    <property type="match status" value="1"/>
</dbReference>
<evidence type="ECO:0000256" key="2">
    <source>
        <dbReference type="ARBA" id="ARBA00022692"/>
    </source>
</evidence>
<accession>A0A8H7TB68</accession>
<keyword evidence="7" id="KW-1185">Reference proteome</keyword>
<protein>
    <recommendedName>
        <fullName evidence="8">MFS general substrate transporter</fullName>
    </recommendedName>
</protein>
<name>A0A8H7TB68_9HELO</name>
<feature type="transmembrane region" description="Helical" evidence="5">
    <location>
        <begin position="121"/>
        <end position="137"/>
    </location>
</feature>
<keyword evidence="4 5" id="KW-0472">Membrane</keyword>
<dbReference type="PANTHER" id="PTHR23502">
    <property type="entry name" value="MAJOR FACILITATOR SUPERFAMILY"/>
    <property type="match status" value="1"/>
</dbReference>
<evidence type="ECO:0000313" key="7">
    <source>
        <dbReference type="Proteomes" id="UP000664132"/>
    </source>
</evidence>
<feature type="transmembrane region" description="Helical" evidence="5">
    <location>
        <begin position="510"/>
        <end position="529"/>
    </location>
</feature>
<dbReference type="Proteomes" id="UP000664132">
    <property type="component" value="Unassembled WGS sequence"/>
</dbReference>
<dbReference type="GO" id="GO:0022857">
    <property type="term" value="F:transmembrane transporter activity"/>
    <property type="evidence" value="ECO:0007669"/>
    <property type="project" value="InterPro"/>
</dbReference>
<gene>
    <name evidence="6" type="ORF">IFR04_010182</name>
</gene>
<feature type="transmembrane region" description="Helical" evidence="5">
    <location>
        <begin position="479"/>
        <end position="498"/>
    </location>
</feature>
<comment type="caution">
    <text evidence="6">The sequence shown here is derived from an EMBL/GenBank/DDBJ whole genome shotgun (WGS) entry which is preliminary data.</text>
</comment>
<sequence>MVSSDELDPNFWAPGTVRLEDIQRAKGKDIILQPQPTDDPNDPLNWSKPLKLYNFALTCLYVVIVFALIGVTTATWGIMNATLPGFTWGILNDGYAAGCAGLAIGSFLLIPFALRYGRRPIYIVSSIIQFFVAIWSAKIRTPGDYIGTNLVGCGVGALAEVIVQMTVADMFFVHERGTMNTVYVWVMSIGTGLSTVAAGYVASSQGWRWVWWWCAILLGVVVCLFVFTYEETKFVYPAIVGEERPGVGEMTTVVDTGVEGKAKRDPDMRDLTIVESMQKTMVVGEGQTTVVLNASIPRKTYVQRLSLFTPSTGNWKDLLAHSYQPLVILFTIPTVFYMALIYAVISAWSTIMITILSSTMPLPPYTFTSSQIGLMALPGFIGTSLGVILTGILSDRSILYLSRRNRGIYEPEFRLYLIPLFAPFVPAGAILYACALERGWSWVAVGGGYLMCNFGGAPVSAVALTYVTDSYSEIVGPSLVAITFTRNLIATVLVFALTPWIEEMGIQNCVITISAIGTFILAFVALFIWKGKVFRVWTMERYLKMAEREGKSGVVVVRV</sequence>
<feature type="transmembrane region" description="Helical" evidence="5">
    <location>
        <begin position="413"/>
        <end position="433"/>
    </location>
</feature>
<feature type="transmembrane region" description="Helical" evidence="5">
    <location>
        <begin position="326"/>
        <end position="351"/>
    </location>
</feature>
<dbReference type="InterPro" id="IPR036259">
    <property type="entry name" value="MFS_trans_sf"/>
</dbReference>
<evidence type="ECO:0000256" key="1">
    <source>
        <dbReference type="ARBA" id="ARBA00004141"/>
    </source>
</evidence>
<evidence type="ECO:0008006" key="8">
    <source>
        <dbReference type="Google" id="ProtNLM"/>
    </source>
</evidence>
<dbReference type="Gene3D" id="1.20.1250.20">
    <property type="entry name" value="MFS general substrate transporter like domains"/>
    <property type="match status" value="1"/>
</dbReference>
<feature type="transmembrane region" description="Helical" evidence="5">
    <location>
        <begin position="371"/>
        <end position="393"/>
    </location>
</feature>
<dbReference type="InterPro" id="IPR011701">
    <property type="entry name" value="MFS"/>
</dbReference>
<feature type="transmembrane region" description="Helical" evidence="5">
    <location>
        <begin position="52"/>
        <end position="74"/>
    </location>
</feature>
<feature type="transmembrane region" description="Helical" evidence="5">
    <location>
        <begin position="94"/>
        <end position="114"/>
    </location>
</feature>
<feature type="transmembrane region" description="Helical" evidence="5">
    <location>
        <begin position="182"/>
        <end position="203"/>
    </location>
</feature>
<keyword evidence="3 5" id="KW-1133">Transmembrane helix</keyword>
<feature type="transmembrane region" description="Helical" evidence="5">
    <location>
        <begin position="149"/>
        <end position="173"/>
    </location>
</feature>
<dbReference type="Pfam" id="PF07690">
    <property type="entry name" value="MFS_1"/>
    <property type="match status" value="1"/>
</dbReference>
<reference evidence="6" key="1">
    <citation type="submission" date="2021-02" db="EMBL/GenBank/DDBJ databases">
        <title>Genome sequence Cadophora malorum strain M34.</title>
        <authorList>
            <person name="Stefanovic E."/>
            <person name="Vu D."/>
            <person name="Scully C."/>
            <person name="Dijksterhuis J."/>
            <person name="Roader J."/>
            <person name="Houbraken J."/>
        </authorList>
    </citation>
    <scope>NUCLEOTIDE SEQUENCE</scope>
    <source>
        <strain evidence="6">M34</strain>
    </source>
</reference>
<dbReference type="EMBL" id="JAFJYH010000178">
    <property type="protein sequence ID" value="KAG4416664.1"/>
    <property type="molecule type" value="Genomic_DNA"/>
</dbReference>
<dbReference type="GO" id="GO:0005886">
    <property type="term" value="C:plasma membrane"/>
    <property type="evidence" value="ECO:0007669"/>
    <property type="project" value="TreeGrafter"/>
</dbReference>
<keyword evidence="2 5" id="KW-0812">Transmembrane</keyword>
<feature type="transmembrane region" description="Helical" evidence="5">
    <location>
        <begin position="209"/>
        <end position="229"/>
    </location>
</feature>
<dbReference type="PANTHER" id="PTHR23502:SF50">
    <property type="entry name" value="TRANSPORTER, PUTATIVE (AFU_ORTHOLOGUE AFUA_5G00430)-RELATED"/>
    <property type="match status" value="1"/>
</dbReference>
<dbReference type="OrthoDB" id="5215911at2759"/>
<evidence type="ECO:0000256" key="3">
    <source>
        <dbReference type="ARBA" id="ARBA00022989"/>
    </source>
</evidence>
<evidence type="ECO:0000313" key="6">
    <source>
        <dbReference type="EMBL" id="KAG4416664.1"/>
    </source>
</evidence>
<evidence type="ECO:0000256" key="5">
    <source>
        <dbReference type="SAM" id="Phobius"/>
    </source>
</evidence>
<organism evidence="6 7">
    <name type="scientific">Cadophora malorum</name>
    <dbReference type="NCBI Taxonomy" id="108018"/>
    <lineage>
        <taxon>Eukaryota</taxon>
        <taxon>Fungi</taxon>
        <taxon>Dikarya</taxon>
        <taxon>Ascomycota</taxon>
        <taxon>Pezizomycotina</taxon>
        <taxon>Leotiomycetes</taxon>
        <taxon>Helotiales</taxon>
        <taxon>Ploettnerulaceae</taxon>
        <taxon>Cadophora</taxon>
    </lineage>
</organism>
<comment type="subcellular location">
    <subcellularLocation>
        <location evidence="1">Membrane</location>
        <topology evidence="1">Multi-pass membrane protein</topology>
    </subcellularLocation>
</comment>